<evidence type="ECO:0000256" key="1">
    <source>
        <dbReference type="SAM" id="SignalP"/>
    </source>
</evidence>
<dbReference type="RefSeq" id="WP_167287353.1">
    <property type="nucleotide sequence ID" value="NZ_CABVLS010000011.1"/>
</dbReference>
<dbReference type="EMBL" id="FPAV01000002">
    <property type="protein sequence ID" value="SFT57465.1"/>
    <property type="molecule type" value="Genomic_DNA"/>
</dbReference>
<evidence type="ECO:0000313" key="5">
    <source>
        <dbReference type="Proteomes" id="UP000199173"/>
    </source>
</evidence>
<feature type="chain" id="PRO_5043477745" evidence="1">
    <location>
        <begin position="22"/>
        <end position="55"/>
    </location>
</feature>
<keyword evidence="1" id="KW-0732">Signal</keyword>
<name>A0AAX2EP20_9ENTR</name>
<accession>A0AAX2EP20</accession>
<sequence length="55" mass="5864">MKKFNALLSMLLFGLSMNIAAAPPERSSEPDWNEVCHILCLAGEGGAACNCDLIP</sequence>
<evidence type="ECO:0000313" key="4">
    <source>
        <dbReference type="Proteomes" id="UP000198760"/>
    </source>
</evidence>
<dbReference type="Proteomes" id="UP000199173">
    <property type="component" value="Unassembled WGS sequence"/>
</dbReference>
<gene>
    <name evidence="3" type="ORF">SAMN03159428_01143</name>
    <name evidence="2" type="ORF">SAMN03159514_01201</name>
</gene>
<organism evidence="2 5">
    <name type="scientific">Kosakonia radicincitans</name>
    <dbReference type="NCBI Taxonomy" id="283686"/>
    <lineage>
        <taxon>Bacteria</taxon>
        <taxon>Pseudomonadati</taxon>
        <taxon>Pseudomonadota</taxon>
        <taxon>Gammaproteobacteria</taxon>
        <taxon>Enterobacterales</taxon>
        <taxon>Enterobacteriaceae</taxon>
        <taxon>Kosakonia</taxon>
    </lineage>
</organism>
<comment type="caution">
    <text evidence="2">The sequence shown here is derived from an EMBL/GenBank/DDBJ whole genome shotgun (WGS) entry which is preliminary data.</text>
</comment>
<proteinExistence type="predicted"/>
<keyword evidence="4" id="KW-1185">Reference proteome</keyword>
<dbReference type="Proteomes" id="UP000198760">
    <property type="component" value="Unassembled WGS sequence"/>
</dbReference>
<dbReference type="GeneID" id="66395323"/>
<feature type="signal peptide" evidence="1">
    <location>
        <begin position="1"/>
        <end position="21"/>
    </location>
</feature>
<dbReference type="EMBL" id="FOYJ01000002">
    <property type="protein sequence ID" value="SFR03841.1"/>
    <property type="molecule type" value="Genomic_DNA"/>
</dbReference>
<evidence type="ECO:0000313" key="2">
    <source>
        <dbReference type="EMBL" id="SFR03841.1"/>
    </source>
</evidence>
<protein>
    <submittedName>
        <fullName evidence="2">Uncharacterized protein</fullName>
    </submittedName>
</protein>
<dbReference type="AlphaFoldDB" id="A0AAX2EP20"/>
<reference evidence="4 5" key="1">
    <citation type="submission" date="2016-10" db="EMBL/GenBank/DDBJ databases">
        <authorList>
            <person name="Varghese N."/>
            <person name="Submissions S."/>
        </authorList>
    </citation>
    <scope>NUCLEOTIDE SEQUENCE [LARGE SCALE GENOMIC DNA]</scope>
    <source>
        <strain evidence="3 4">NFIX06</strain>
        <strain evidence="2 5">NFIX08</strain>
    </source>
</reference>
<evidence type="ECO:0000313" key="3">
    <source>
        <dbReference type="EMBL" id="SFT57465.1"/>
    </source>
</evidence>